<accession>A0A2M7XP31</accession>
<evidence type="ECO:0000313" key="2">
    <source>
        <dbReference type="Proteomes" id="UP000230518"/>
    </source>
</evidence>
<comment type="caution">
    <text evidence="1">The sequence shown here is derived from an EMBL/GenBank/DDBJ whole genome shotgun (WGS) entry which is preliminary data.</text>
</comment>
<gene>
    <name evidence="1" type="ORF">CO168_00295</name>
</gene>
<name>A0A2M7XP31_9BACT</name>
<reference evidence="2" key="1">
    <citation type="submission" date="2017-09" db="EMBL/GenBank/DDBJ databases">
        <title>Depth-based differentiation of microbial function through sediment-hosted aquifers and enrichment of novel symbionts in the deep terrestrial subsurface.</title>
        <authorList>
            <person name="Probst A.J."/>
            <person name="Ladd B."/>
            <person name="Jarett J.K."/>
            <person name="Geller-Mcgrath D.E."/>
            <person name="Sieber C.M.K."/>
            <person name="Emerson J.B."/>
            <person name="Anantharaman K."/>
            <person name="Thomas B.C."/>
            <person name="Malmstrom R."/>
            <person name="Stieglmeier M."/>
            <person name="Klingl A."/>
            <person name="Woyke T."/>
            <person name="Ryan C.M."/>
            <person name="Banfield J.F."/>
        </authorList>
    </citation>
    <scope>NUCLEOTIDE SEQUENCE [LARGE SCALE GENOMIC DNA]</scope>
</reference>
<organism evidence="1 2">
    <name type="scientific">Candidatus Shapirobacteria bacterium CG_4_9_14_3_um_filter_36_12</name>
    <dbReference type="NCBI Taxonomy" id="1974877"/>
    <lineage>
        <taxon>Bacteria</taxon>
        <taxon>Candidatus Shapironibacteriota</taxon>
    </lineage>
</organism>
<proteinExistence type="predicted"/>
<protein>
    <submittedName>
        <fullName evidence="1">Uncharacterized protein</fullName>
    </submittedName>
</protein>
<dbReference type="EMBL" id="PFWO01000008">
    <property type="protein sequence ID" value="PJA51331.1"/>
    <property type="molecule type" value="Genomic_DNA"/>
</dbReference>
<sequence length="102" mass="11990">MGNKIKFIYFDVGKVFMTFDEIFAWVAKDLNIDQNLIDNAEEKYDIDANLGKIDIPEVWQKICEELKIEGGENTQLLNRGCPIMRQSCRCMSWQKRLQKNIK</sequence>
<dbReference type="Proteomes" id="UP000230518">
    <property type="component" value="Unassembled WGS sequence"/>
</dbReference>
<dbReference type="AlphaFoldDB" id="A0A2M7XP31"/>
<evidence type="ECO:0000313" key="1">
    <source>
        <dbReference type="EMBL" id="PJA51331.1"/>
    </source>
</evidence>